<dbReference type="CDD" id="cd09859">
    <property type="entry name" value="PIN_53EXO"/>
    <property type="match status" value="1"/>
</dbReference>
<dbReference type="GO" id="GO:0003677">
    <property type="term" value="F:DNA binding"/>
    <property type="evidence" value="ECO:0007669"/>
    <property type="project" value="UniProtKB-KW"/>
</dbReference>
<dbReference type="EMBL" id="MHSA01000011">
    <property type="protein sequence ID" value="OHA34541.1"/>
    <property type="molecule type" value="Genomic_DNA"/>
</dbReference>
<evidence type="ECO:0000256" key="7">
    <source>
        <dbReference type="ARBA" id="ARBA00022932"/>
    </source>
</evidence>
<feature type="domain" description="DNA-directed DNA polymerase family A palm" evidence="12">
    <location>
        <begin position="574"/>
        <end position="787"/>
    </location>
</feature>
<dbReference type="Pfam" id="PF02739">
    <property type="entry name" value="5_3_exonuc_N"/>
    <property type="match status" value="1"/>
</dbReference>
<dbReference type="InterPro" id="IPR029060">
    <property type="entry name" value="PIN-like_dom_sf"/>
</dbReference>
<dbReference type="CDD" id="cd09898">
    <property type="entry name" value="H3TH_53EXO"/>
    <property type="match status" value="1"/>
</dbReference>
<dbReference type="GO" id="GO:0006261">
    <property type="term" value="P:DNA-templated DNA replication"/>
    <property type="evidence" value="ECO:0007669"/>
    <property type="project" value="InterPro"/>
</dbReference>
<evidence type="ECO:0000256" key="2">
    <source>
        <dbReference type="ARBA" id="ARBA00012417"/>
    </source>
</evidence>
<dbReference type="SMART" id="SM00279">
    <property type="entry name" value="HhH2"/>
    <property type="match status" value="1"/>
</dbReference>
<evidence type="ECO:0000256" key="10">
    <source>
        <dbReference type="ARBA" id="ARBA00049244"/>
    </source>
</evidence>
<evidence type="ECO:0000259" key="11">
    <source>
        <dbReference type="SMART" id="SM00475"/>
    </source>
</evidence>
<dbReference type="Gene3D" id="3.30.70.370">
    <property type="match status" value="1"/>
</dbReference>
<dbReference type="InterPro" id="IPR019760">
    <property type="entry name" value="DNA-dir_DNA_pol_A_CS"/>
</dbReference>
<dbReference type="Proteomes" id="UP000177797">
    <property type="component" value="Unassembled WGS sequence"/>
</dbReference>
<dbReference type="SUPFAM" id="SSF47807">
    <property type="entry name" value="5' to 3' exonuclease, C-terminal subdomain"/>
    <property type="match status" value="1"/>
</dbReference>
<evidence type="ECO:0000256" key="4">
    <source>
        <dbReference type="ARBA" id="ARBA00022695"/>
    </source>
</evidence>
<sequence length="833" mass="92756">MAEKQNKRLVLIDAHAILHRAYHALPEFSNSKGEPTGGLYGLAAMLIKIIADLKPDYLAAAYDLPKPTFRHTAYKEYKEGRAKADDALISQMKRSREIFEAFGIPIYDKEGFEADDILGTIVEKLQVTRYKLQVDIVIASGDMDTLQLVDGKKVQVYTLKKGINDTVLYDEEKVRERYGFGPKLLPDFKGLKGDPSDNIKGIKGIGDKTATELIQKFGSVEEIYKKLKKDRGIFEKEGISARMIGLLDAGKEDAEFSKILGTIRRDAPIEFALPEKPWRECANVGNAEKLFQELEFRNLGQRLRAAISKVSSSRPFQGGVPERSEGEGVVSAEIKSPLRPALSSESAGHLPLIKGRMKEKEFSDLSIALWLINSNLTNPTADDVCNFAGTKDVSVARAKILAELKTRGLARVFEEIEKPLIPVVEKMNARGVKMDTKYLAVLSTEYHRELAALKKEIWSMAGTEFNVNSPKQLGELLFVKMGLKAARQKKTAGGALSTRESELEKMRDLHPIIAKILEYREFQKLLSTYIDALPESVDTHGRLHASFLQAGTTTGRMSSQNPNLQNIPIQTARGRRIRNAFVADNGCALLAFDYSQVELRVAAILSGDQKLIEIFKKGEDVHTAVAAEVFGVAPEKVTKEMRRQAKVINFGILYGMGVNALRATLGDVETPVSRADAQKYLDEYFARFPVLAAYLEETKAVARERSYTETLFGRRRYFEALNSPISYIRAAAERQVINAPIQGTAADIVKIAMARVAEFLRDEKLDEKARLILQVHDELVYEVKKESVSELAPKIQKIMEGVLSPGQSRGVPILVEVSVGDNWGEMRKLVESS</sequence>
<dbReference type="FunFam" id="1.10.150.20:FF:000003">
    <property type="entry name" value="DNA polymerase I"/>
    <property type="match status" value="1"/>
</dbReference>
<evidence type="ECO:0000256" key="9">
    <source>
        <dbReference type="ARBA" id="ARBA00023204"/>
    </source>
</evidence>
<evidence type="ECO:0000256" key="5">
    <source>
        <dbReference type="ARBA" id="ARBA00022705"/>
    </source>
</evidence>
<accession>A0A1G2NGL5</accession>
<evidence type="ECO:0000259" key="12">
    <source>
        <dbReference type="SMART" id="SM00482"/>
    </source>
</evidence>
<dbReference type="Gene3D" id="3.40.50.1010">
    <property type="entry name" value="5'-nuclease"/>
    <property type="match status" value="1"/>
</dbReference>
<dbReference type="GO" id="GO:0003887">
    <property type="term" value="F:DNA-directed DNA polymerase activity"/>
    <property type="evidence" value="ECO:0007669"/>
    <property type="project" value="UniProtKB-KW"/>
</dbReference>
<dbReference type="GO" id="GO:0008409">
    <property type="term" value="F:5'-3' exonuclease activity"/>
    <property type="evidence" value="ECO:0007669"/>
    <property type="project" value="InterPro"/>
</dbReference>
<dbReference type="SMART" id="SM00482">
    <property type="entry name" value="POLAc"/>
    <property type="match status" value="1"/>
</dbReference>
<keyword evidence="7" id="KW-0239">DNA-directed DNA polymerase</keyword>
<dbReference type="EC" id="2.7.7.7" evidence="2"/>
<dbReference type="AlphaFoldDB" id="A0A1G2NGL5"/>
<dbReference type="PANTHER" id="PTHR10133">
    <property type="entry name" value="DNA POLYMERASE I"/>
    <property type="match status" value="1"/>
</dbReference>
<dbReference type="InterPro" id="IPR001098">
    <property type="entry name" value="DNA-dir_DNA_pol_A_palm_dom"/>
</dbReference>
<dbReference type="FunFam" id="1.20.1060.10:FF:000001">
    <property type="entry name" value="DNA polymerase I"/>
    <property type="match status" value="1"/>
</dbReference>
<keyword evidence="4" id="KW-0548">Nucleotidyltransferase</keyword>
<keyword evidence="5" id="KW-0235">DNA replication</keyword>
<dbReference type="GO" id="GO:0006302">
    <property type="term" value="P:double-strand break repair"/>
    <property type="evidence" value="ECO:0007669"/>
    <property type="project" value="TreeGrafter"/>
</dbReference>
<evidence type="ECO:0000256" key="1">
    <source>
        <dbReference type="ARBA" id="ARBA00007705"/>
    </source>
</evidence>
<dbReference type="Pfam" id="PF01367">
    <property type="entry name" value="5_3_exonuc"/>
    <property type="match status" value="1"/>
</dbReference>
<dbReference type="SUPFAM" id="SSF88723">
    <property type="entry name" value="PIN domain-like"/>
    <property type="match status" value="1"/>
</dbReference>
<evidence type="ECO:0000313" key="13">
    <source>
        <dbReference type="EMBL" id="OHA34541.1"/>
    </source>
</evidence>
<dbReference type="Pfam" id="PF00476">
    <property type="entry name" value="DNA_pol_A"/>
    <property type="match status" value="1"/>
</dbReference>
<dbReference type="InterPro" id="IPR036279">
    <property type="entry name" value="5-3_exonuclease_C_sf"/>
</dbReference>
<dbReference type="InterPro" id="IPR020046">
    <property type="entry name" value="5-3_exonucl_a-hlix_arch_N"/>
</dbReference>
<reference evidence="13 14" key="1">
    <citation type="journal article" date="2016" name="Nat. Commun.">
        <title>Thousands of microbial genomes shed light on interconnected biogeochemical processes in an aquifer system.</title>
        <authorList>
            <person name="Anantharaman K."/>
            <person name="Brown C.T."/>
            <person name="Hug L.A."/>
            <person name="Sharon I."/>
            <person name="Castelle C.J."/>
            <person name="Probst A.J."/>
            <person name="Thomas B.C."/>
            <person name="Singh A."/>
            <person name="Wilkins M.J."/>
            <person name="Karaoz U."/>
            <person name="Brodie E.L."/>
            <person name="Williams K.H."/>
            <person name="Hubbard S.S."/>
            <person name="Banfield J.F."/>
        </authorList>
    </citation>
    <scope>NUCLEOTIDE SEQUENCE [LARGE SCALE GENOMIC DNA]</scope>
</reference>
<feature type="domain" description="5'-3' exonuclease" evidence="11">
    <location>
        <begin position="7"/>
        <end position="279"/>
    </location>
</feature>
<dbReference type="InterPro" id="IPR043502">
    <property type="entry name" value="DNA/RNA_pol_sf"/>
</dbReference>
<dbReference type="SMART" id="SM00475">
    <property type="entry name" value="53EXOc"/>
    <property type="match status" value="1"/>
</dbReference>
<dbReference type="Gene3D" id="1.20.1060.10">
    <property type="entry name" value="Taq DNA Polymerase, Chain T, domain 4"/>
    <property type="match status" value="1"/>
</dbReference>
<protein>
    <recommendedName>
        <fullName evidence="2">DNA-directed DNA polymerase</fullName>
        <ecNumber evidence="2">2.7.7.7</ecNumber>
    </recommendedName>
</protein>
<dbReference type="SUPFAM" id="SSF56672">
    <property type="entry name" value="DNA/RNA polymerases"/>
    <property type="match status" value="1"/>
</dbReference>
<keyword evidence="9" id="KW-0234">DNA repair</keyword>
<comment type="similarity">
    <text evidence="1">Belongs to the DNA polymerase type-A family.</text>
</comment>
<evidence type="ECO:0000256" key="6">
    <source>
        <dbReference type="ARBA" id="ARBA00022763"/>
    </source>
</evidence>
<dbReference type="PROSITE" id="PS00447">
    <property type="entry name" value="DNA_POLYMERASE_A"/>
    <property type="match status" value="1"/>
</dbReference>
<dbReference type="InterPro" id="IPR020045">
    <property type="entry name" value="DNA_polI_H3TH"/>
</dbReference>
<evidence type="ECO:0000256" key="3">
    <source>
        <dbReference type="ARBA" id="ARBA00022679"/>
    </source>
</evidence>
<keyword evidence="8" id="KW-0238">DNA-binding</keyword>
<keyword evidence="6" id="KW-0227">DNA damage</keyword>
<dbReference type="FunFam" id="1.10.150.20:FF:000002">
    <property type="entry name" value="DNA polymerase I"/>
    <property type="match status" value="1"/>
</dbReference>
<dbReference type="PANTHER" id="PTHR10133:SF27">
    <property type="entry name" value="DNA POLYMERASE NU"/>
    <property type="match status" value="1"/>
</dbReference>
<dbReference type="PRINTS" id="PR00868">
    <property type="entry name" value="DNAPOLI"/>
</dbReference>
<keyword evidence="3" id="KW-0808">Transferase</keyword>
<dbReference type="Gene3D" id="1.10.150.20">
    <property type="entry name" value="5' to 3' exonuclease, C-terminal subdomain"/>
    <property type="match status" value="2"/>
</dbReference>
<name>A0A1G2NGL5_9BACT</name>
<dbReference type="CDD" id="cd08637">
    <property type="entry name" value="DNA_pol_A_pol_I_C"/>
    <property type="match status" value="1"/>
</dbReference>
<organism evidence="13 14">
    <name type="scientific">Candidatus Taylorbacteria bacterium RIFCSPLOWO2_01_FULL_48_100</name>
    <dbReference type="NCBI Taxonomy" id="1802322"/>
    <lineage>
        <taxon>Bacteria</taxon>
        <taxon>Candidatus Tayloriibacteriota</taxon>
    </lineage>
</organism>
<dbReference type="InterPro" id="IPR002421">
    <property type="entry name" value="5-3_exonuclease"/>
</dbReference>
<dbReference type="InterPro" id="IPR008918">
    <property type="entry name" value="HhH2"/>
</dbReference>
<evidence type="ECO:0000256" key="8">
    <source>
        <dbReference type="ARBA" id="ARBA00023125"/>
    </source>
</evidence>
<comment type="catalytic activity">
    <reaction evidence="10">
        <text>DNA(n) + a 2'-deoxyribonucleoside 5'-triphosphate = DNA(n+1) + diphosphate</text>
        <dbReference type="Rhea" id="RHEA:22508"/>
        <dbReference type="Rhea" id="RHEA-COMP:17339"/>
        <dbReference type="Rhea" id="RHEA-COMP:17340"/>
        <dbReference type="ChEBI" id="CHEBI:33019"/>
        <dbReference type="ChEBI" id="CHEBI:61560"/>
        <dbReference type="ChEBI" id="CHEBI:173112"/>
        <dbReference type="EC" id="2.7.7.7"/>
    </reaction>
</comment>
<gene>
    <name evidence="13" type="ORF">A2938_03235</name>
</gene>
<comment type="caution">
    <text evidence="13">The sequence shown here is derived from an EMBL/GenBank/DDBJ whole genome shotgun (WGS) entry which is preliminary data.</text>
</comment>
<evidence type="ECO:0000313" key="14">
    <source>
        <dbReference type="Proteomes" id="UP000177797"/>
    </source>
</evidence>
<dbReference type="InterPro" id="IPR002298">
    <property type="entry name" value="DNA_polymerase_A"/>
</dbReference>
<proteinExistence type="inferred from homology"/>